<dbReference type="InterPro" id="IPR053183">
    <property type="entry name" value="ASL1"/>
</dbReference>
<dbReference type="GO" id="GO:0009277">
    <property type="term" value="C:fungal-type cell wall"/>
    <property type="evidence" value="ECO:0007669"/>
    <property type="project" value="TreeGrafter"/>
</dbReference>
<evidence type="ECO:0000259" key="1">
    <source>
        <dbReference type="Pfam" id="PF11790"/>
    </source>
</evidence>
<reference evidence="2" key="1">
    <citation type="submission" date="2022-10" db="EMBL/GenBank/DDBJ databases">
        <title>Determination and structural analysis of whole genome sequence of Sarocladium strictum F4-1.</title>
        <authorList>
            <person name="Hu L."/>
            <person name="Jiang Y."/>
        </authorList>
    </citation>
    <scope>NUCLEOTIDE SEQUENCE</scope>
    <source>
        <strain evidence="2">F4-1</strain>
    </source>
</reference>
<dbReference type="Proteomes" id="UP001175261">
    <property type="component" value="Unassembled WGS sequence"/>
</dbReference>
<dbReference type="InterPro" id="IPR024655">
    <property type="entry name" value="Asl1_glyco_hydro_catalytic"/>
</dbReference>
<dbReference type="PANTHER" id="PTHR34154">
    <property type="entry name" value="ALKALI-SENSITIVE LINKAGE PROTEIN 1"/>
    <property type="match status" value="1"/>
</dbReference>
<gene>
    <name evidence="2" type="ORF">NLU13_9050</name>
</gene>
<feature type="domain" description="Asl1-like glycosyl hydrolase catalytic" evidence="1">
    <location>
        <begin position="35"/>
        <end position="282"/>
    </location>
</feature>
<dbReference type="InterPro" id="IPR017853">
    <property type="entry name" value="GH"/>
</dbReference>
<dbReference type="SUPFAM" id="SSF51445">
    <property type="entry name" value="(Trans)glycosidases"/>
    <property type="match status" value="1"/>
</dbReference>
<comment type="caution">
    <text evidence="2">The sequence shown here is derived from an EMBL/GenBank/DDBJ whole genome shotgun (WGS) entry which is preliminary data.</text>
</comment>
<name>A0AA39G9E9_SARSR</name>
<sequence>MRSSTLLPFLITLGASHSGLTSKRGLGLISSTPDSDISFLTSNESAISWYYTWSPYAHPSISPDVVFFPLLHGIDAAEDSELHSILDRAPESSTHILTFNEPDHGTDDGGSDISPEDAAKAYIEYIVPLRKGKDGGRTWNISHPSVTGSGKGLDWLRDFNSSCYEMDSKNGCPTDFIAVHWYGDFAGLASHMGVLRDFYGNGTDSEDDIPPMYVTEMAFAGEDADANVAMLNESMKYLDGKDWVQGYAWFGAFRQDDANEWTGDGVSLLNDDGGLTTLGAEYLGGEENGFKEGMGGGDEDDAGVGVRPSLLLMTVFIGLVMMSELGLTLG</sequence>
<accession>A0AA39G9E9</accession>
<protein>
    <recommendedName>
        <fullName evidence="1">Asl1-like glycosyl hydrolase catalytic domain-containing protein</fullName>
    </recommendedName>
</protein>
<dbReference type="Pfam" id="PF11790">
    <property type="entry name" value="Glyco_hydro_cc"/>
    <property type="match status" value="1"/>
</dbReference>
<evidence type="ECO:0000313" key="3">
    <source>
        <dbReference type="Proteomes" id="UP001175261"/>
    </source>
</evidence>
<keyword evidence="3" id="KW-1185">Reference proteome</keyword>
<dbReference type="PANTHER" id="PTHR34154:SF3">
    <property type="entry name" value="ALKALI-SENSITIVE LINKAGE PROTEIN 1"/>
    <property type="match status" value="1"/>
</dbReference>
<dbReference type="Gene3D" id="3.20.20.80">
    <property type="entry name" value="Glycosidases"/>
    <property type="match status" value="1"/>
</dbReference>
<organism evidence="2 3">
    <name type="scientific">Sarocladium strictum</name>
    <name type="common">Black bundle disease fungus</name>
    <name type="synonym">Acremonium strictum</name>
    <dbReference type="NCBI Taxonomy" id="5046"/>
    <lineage>
        <taxon>Eukaryota</taxon>
        <taxon>Fungi</taxon>
        <taxon>Dikarya</taxon>
        <taxon>Ascomycota</taxon>
        <taxon>Pezizomycotina</taxon>
        <taxon>Sordariomycetes</taxon>
        <taxon>Hypocreomycetidae</taxon>
        <taxon>Hypocreales</taxon>
        <taxon>Sarocladiaceae</taxon>
        <taxon>Sarocladium</taxon>
    </lineage>
</organism>
<proteinExistence type="predicted"/>
<dbReference type="GO" id="GO:0071966">
    <property type="term" value="P:fungal-type cell wall polysaccharide metabolic process"/>
    <property type="evidence" value="ECO:0007669"/>
    <property type="project" value="TreeGrafter"/>
</dbReference>
<evidence type="ECO:0000313" key="2">
    <source>
        <dbReference type="EMBL" id="KAK0383137.1"/>
    </source>
</evidence>
<dbReference type="EMBL" id="JAPDFR010000009">
    <property type="protein sequence ID" value="KAK0383137.1"/>
    <property type="molecule type" value="Genomic_DNA"/>
</dbReference>
<dbReference type="AlphaFoldDB" id="A0AA39G9E9"/>